<dbReference type="Gene3D" id="3.40.50.2000">
    <property type="entry name" value="Glycogen Phosphorylase B"/>
    <property type="match status" value="2"/>
</dbReference>
<dbReference type="PANTHER" id="PTHR45947:SF3">
    <property type="entry name" value="SULFOQUINOVOSYL TRANSFERASE SQD2"/>
    <property type="match status" value="1"/>
</dbReference>
<evidence type="ECO:0000256" key="4">
    <source>
        <dbReference type="SAM" id="MobiDB-lite"/>
    </source>
</evidence>
<feature type="domain" description="Glycosyl transferase family 1" evidence="5">
    <location>
        <begin position="202"/>
        <end position="356"/>
    </location>
</feature>
<dbReference type="InterPro" id="IPR028098">
    <property type="entry name" value="Glyco_trans_4-like_N"/>
</dbReference>
<dbReference type="InterPro" id="IPR013830">
    <property type="entry name" value="SGNH_hydro"/>
</dbReference>
<dbReference type="EMBL" id="BAAAPW010000004">
    <property type="protein sequence ID" value="GAA2039258.1"/>
    <property type="molecule type" value="Genomic_DNA"/>
</dbReference>
<dbReference type="Pfam" id="PF13439">
    <property type="entry name" value="Glyco_transf_4"/>
    <property type="match status" value="1"/>
</dbReference>
<protein>
    <recommendedName>
        <fullName evidence="1">D-inositol 3-phosphate glycosyltransferase</fullName>
    </recommendedName>
</protein>
<evidence type="ECO:0000256" key="1">
    <source>
        <dbReference type="ARBA" id="ARBA00021292"/>
    </source>
</evidence>
<dbReference type="Proteomes" id="UP001501196">
    <property type="component" value="Unassembled WGS sequence"/>
</dbReference>
<dbReference type="Gene3D" id="3.40.50.1110">
    <property type="entry name" value="SGNH hydrolase"/>
    <property type="match status" value="1"/>
</dbReference>
<comment type="caution">
    <text evidence="8">The sequence shown here is derived from an EMBL/GenBank/DDBJ whole genome shotgun (WGS) entry which is preliminary data.</text>
</comment>
<evidence type="ECO:0000259" key="7">
    <source>
        <dbReference type="Pfam" id="PF13472"/>
    </source>
</evidence>
<keyword evidence="2" id="KW-0328">Glycosyltransferase</keyword>
<feature type="domain" description="Glycosyltransferase subfamily 4-like N-terminal" evidence="6">
    <location>
        <begin position="27"/>
        <end position="193"/>
    </location>
</feature>
<dbReference type="InterPro" id="IPR001296">
    <property type="entry name" value="Glyco_trans_1"/>
</dbReference>
<gene>
    <name evidence="8" type="ORF">GCM10009819_25490</name>
</gene>
<evidence type="ECO:0000259" key="5">
    <source>
        <dbReference type="Pfam" id="PF00534"/>
    </source>
</evidence>
<dbReference type="SUPFAM" id="SSF53756">
    <property type="entry name" value="UDP-Glycosyltransferase/glycogen phosphorylase"/>
    <property type="match status" value="1"/>
</dbReference>
<evidence type="ECO:0000259" key="6">
    <source>
        <dbReference type="Pfam" id="PF13439"/>
    </source>
</evidence>
<evidence type="ECO:0000256" key="3">
    <source>
        <dbReference type="ARBA" id="ARBA00022679"/>
    </source>
</evidence>
<dbReference type="InterPro" id="IPR036514">
    <property type="entry name" value="SGNH_hydro_sf"/>
</dbReference>
<keyword evidence="9" id="KW-1185">Reference proteome</keyword>
<dbReference type="CDD" id="cd01832">
    <property type="entry name" value="SGNH_hydrolase_like_1"/>
    <property type="match status" value="1"/>
</dbReference>
<dbReference type="InterPro" id="IPR050194">
    <property type="entry name" value="Glycosyltransferase_grp1"/>
</dbReference>
<evidence type="ECO:0000313" key="8">
    <source>
        <dbReference type="EMBL" id="GAA2039258.1"/>
    </source>
</evidence>
<name>A0ABP5G2Z0_9MICO</name>
<dbReference type="PANTHER" id="PTHR45947">
    <property type="entry name" value="SULFOQUINOVOSYL TRANSFERASE SQD2"/>
    <property type="match status" value="1"/>
</dbReference>
<feature type="domain" description="SGNH hydrolase-type esterase" evidence="7">
    <location>
        <begin position="457"/>
        <end position="630"/>
    </location>
</feature>
<dbReference type="CDD" id="cd03814">
    <property type="entry name" value="GT4-like"/>
    <property type="match status" value="1"/>
</dbReference>
<reference evidence="9" key="1">
    <citation type="journal article" date="2019" name="Int. J. Syst. Evol. Microbiol.">
        <title>The Global Catalogue of Microorganisms (GCM) 10K type strain sequencing project: providing services to taxonomists for standard genome sequencing and annotation.</title>
        <authorList>
            <consortium name="The Broad Institute Genomics Platform"/>
            <consortium name="The Broad Institute Genome Sequencing Center for Infectious Disease"/>
            <person name="Wu L."/>
            <person name="Ma J."/>
        </authorList>
    </citation>
    <scope>NUCLEOTIDE SEQUENCE [LARGE SCALE GENOMIC DNA]</scope>
    <source>
        <strain evidence="9">JCM 15672</strain>
    </source>
</reference>
<sequence length="717" mass="76221">MRRVRPARTLDPVRVALLAESFLPHMNGVTHSLLQVLRHLEHRGHEALVIAPRSGPVDHGLHGARATFLRSVPMPGYPEVRVTFAGARRLAATLADFAPDVVHLASPFVLGWQGVIAAERLGVPSVAVYQTDVPAYAERYRVPGAAPALAGHVARLHRRATLTLAPSTAAIAQLEGYGVERLRRWARGVDTDRFRPGRRSEAWRRRFARDDEVLVGYVGRLAPEKQVEDLRALAGLPGVRLVVIGDGPERAALEGLLPDAAFTGFLGGDALAEAMASLDVFVHPGESETFCQTVQEALASGVPVVATGRGGPLDLVHSSRDGWLYRPGDLDDLAARVRDLAGDDAKRRAFGRAAREGVAGRSWGRLGDELLDHYELAVRLRRGLPPLAPERARHPSGAEPSGPGVAPEGRTTSAHAAAPGRTSPRAGAADGEERIARTPAATAATAATRPAWRRYVAVGDSVTEGLCDSSRMAAGAYRGWADRLAMLLAQSGDGIGYANLAVRSRRVRDVVDVQLPRAAALGADLVTVLVGGNDLVRVDARPEVLAARLGDAVDAARDRGADVLVVTPFLPAHARLGAVRMRFERFVDRVLPRAEAAGALVLDASRHAGLTARGVWAEDRVHLNSSGHRALAYAAADALGVPDAAALAGLDAALHGDADDPDAPPLATAEWLRRHAVPWVGRRMLGRTAGDGREAKHDALVHLPGRTGESAHRGMRA</sequence>
<accession>A0ABP5G2Z0</accession>
<organism evidence="8 9">
    <name type="scientific">Agromyces tropicus</name>
    <dbReference type="NCBI Taxonomy" id="555371"/>
    <lineage>
        <taxon>Bacteria</taxon>
        <taxon>Bacillati</taxon>
        <taxon>Actinomycetota</taxon>
        <taxon>Actinomycetes</taxon>
        <taxon>Micrococcales</taxon>
        <taxon>Microbacteriaceae</taxon>
        <taxon>Agromyces</taxon>
    </lineage>
</organism>
<evidence type="ECO:0000313" key="9">
    <source>
        <dbReference type="Proteomes" id="UP001501196"/>
    </source>
</evidence>
<feature type="region of interest" description="Disordered" evidence="4">
    <location>
        <begin position="387"/>
        <end position="444"/>
    </location>
</feature>
<evidence type="ECO:0000256" key="2">
    <source>
        <dbReference type="ARBA" id="ARBA00022676"/>
    </source>
</evidence>
<keyword evidence="3" id="KW-0808">Transferase</keyword>
<dbReference type="SUPFAM" id="SSF52266">
    <property type="entry name" value="SGNH hydrolase"/>
    <property type="match status" value="1"/>
</dbReference>
<proteinExistence type="predicted"/>
<dbReference type="Pfam" id="PF00534">
    <property type="entry name" value="Glycos_transf_1"/>
    <property type="match status" value="1"/>
</dbReference>
<dbReference type="Pfam" id="PF13472">
    <property type="entry name" value="Lipase_GDSL_2"/>
    <property type="match status" value="1"/>
</dbReference>